<keyword evidence="2" id="KW-0732">Signal</keyword>
<reference evidence="3 4" key="2">
    <citation type="submission" date="2019-09" db="EMBL/GenBank/DDBJ databases">
        <authorList>
            <person name="Jin C."/>
        </authorList>
    </citation>
    <scope>NUCLEOTIDE SEQUENCE [LARGE SCALE GENOMIC DNA]</scope>
    <source>
        <strain evidence="3 4">BN130099</strain>
    </source>
</reference>
<evidence type="ECO:0000313" key="3">
    <source>
        <dbReference type="EMBL" id="KAA1418633.1"/>
    </source>
</evidence>
<keyword evidence="1" id="KW-0472">Membrane</keyword>
<gene>
    <name evidence="3" type="ORF">F0U44_09035</name>
</gene>
<feature type="transmembrane region" description="Helical" evidence="1">
    <location>
        <begin position="192"/>
        <end position="212"/>
    </location>
</feature>
<proteinExistence type="predicted"/>
<name>A0A5B1LD23_9ACTN</name>
<evidence type="ECO:0000313" key="4">
    <source>
        <dbReference type="Proteomes" id="UP000325003"/>
    </source>
</evidence>
<reference evidence="3 4" key="1">
    <citation type="submission" date="2019-09" db="EMBL/GenBank/DDBJ databases">
        <title>Nocardioides panacisoli sp. nov., isolated from the soil of a ginseng field.</title>
        <authorList>
            <person name="Cho C."/>
        </authorList>
    </citation>
    <scope>NUCLEOTIDE SEQUENCE [LARGE SCALE GENOMIC DNA]</scope>
    <source>
        <strain evidence="3 4">BN130099</strain>
    </source>
</reference>
<dbReference type="AlphaFoldDB" id="A0A5B1LD23"/>
<evidence type="ECO:0008006" key="5">
    <source>
        <dbReference type="Google" id="ProtNLM"/>
    </source>
</evidence>
<comment type="caution">
    <text evidence="3">The sequence shown here is derived from an EMBL/GenBank/DDBJ whole genome shotgun (WGS) entry which is preliminary data.</text>
</comment>
<protein>
    <recommendedName>
        <fullName evidence="5">LPXTG cell wall anchor domain-containing protein</fullName>
    </recommendedName>
</protein>
<accession>A0A5B1LD23</accession>
<sequence length="217" mass="22270">MKTLVRSACVAVLLILLAVPAPPATAKGPVEVAVAGPGVHTTLSFTRSAGQVDLQTLGEASRVYDLYGTNRPASAPDVAEEDLGAQYVLTWDMGEGPIVQHAYPFAEGGAWVHFLPDQELFGHPVADGWSSAPGLTDQFVALGAAAEPVDLAPAQESAQETAQEPALATVAPEPTPVAAEAAEADDGSSYDVALPAGLGLLAVLGVGGVVLWRRRQA</sequence>
<dbReference type="RefSeq" id="WP_149727973.1">
    <property type="nucleotide sequence ID" value="NZ_VUJV01000003.1"/>
</dbReference>
<dbReference type="Proteomes" id="UP000325003">
    <property type="component" value="Unassembled WGS sequence"/>
</dbReference>
<feature type="chain" id="PRO_5023121912" description="LPXTG cell wall anchor domain-containing protein" evidence="2">
    <location>
        <begin position="27"/>
        <end position="217"/>
    </location>
</feature>
<keyword evidence="1" id="KW-1133">Transmembrane helix</keyword>
<evidence type="ECO:0000256" key="2">
    <source>
        <dbReference type="SAM" id="SignalP"/>
    </source>
</evidence>
<feature type="signal peptide" evidence="2">
    <location>
        <begin position="1"/>
        <end position="26"/>
    </location>
</feature>
<organism evidence="3 4">
    <name type="scientific">Nocardioides humilatus</name>
    <dbReference type="NCBI Taxonomy" id="2607660"/>
    <lineage>
        <taxon>Bacteria</taxon>
        <taxon>Bacillati</taxon>
        <taxon>Actinomycetota</taxon>
        <taxon>Actinomycetes</taxon>
        <taxon>Propionibacteriales</taxon>
        <taxon>Nocardioidaceae</taxon>
        <taxon>Nocardioides</taxon>
    </lineage>
</organism>
<evidence type="ECO:0000256" key="1">
    <source>
        <dbReference type="SAM" id="Phobius"/>
    </source>
</evidence>
<keyword evidence="1" id="KW-0812">Transmembrane</keyword>
<dbReference type="EMBL" id="VUJV01000003">
    <property type="protein sequence ID" value="KAA1418633.1"/>
    <property type="molecule type" value="Genomic_DNA"/>
</dbReference>
<keyword evidence="4" id="KW-1185">Reference proteome</keyword>